<gene>
    <name evidence="5" type="ORF">A10D4_09639</name>
</gene>
<keyword evidence="4" id="KW-0413">Isomerase</keyword>
<dbReference type="InterPro" id="IPR001753">
    <property type="entry name" value="Enoyl-CoA_hydra/iso"/>
</dbReference>
<dbReference type="PANTHER" id="PTHR43684">
    <property type="match status" value="1"/>
</dbReference>
<evidence type="ECO:0000256" key="2">
    <source>
        <dbReference type="ARBA" id="ARBA00005254"/>
    </source>
</evidence>
<keyword evidence="3" id="KW-0576">Peroxisome</keyword>
<reference evidence="5 6" key="1">
    <citation type="journal article" date="2012" name="J. Bacteriol.">
        <title>Genome Sequence of Idiomarina xiamenensis Type Strain 10-D-4.</title>
        <authorList>
            <person name="Lai Q."/>
            <person name="Wang L."/>
            <person name="Wang W."/>
            <person name="Shao Z."/>
        </authorList>
    </citation>
    <scope>NUCLEOTIDE SEQUENCE [LARGE SCALE GENOMIC DNA]</scope>
    <source>
        <strain evidence="5 6">10-D-4</strain>
    </source>
</reference>
<comment type="subcellular location">
    <subcellularLocation>
        <location evidence="1">Peroxisome</location>
    </subcellularLocation>
</comment>
<organism evidence="5 6">
    <name type="scientific">Idiomarina xiamenensis 10-D-4</name>
    <dbReference type="NCBI Taxonomy" id="740709"/>
    <lineage>
        <taxon>Bacteria</taxon>
        <taxon>Pseudomonadati</taxon>
        <taxon>Pseudomonadota</taxon>
        <taxon>Gammaproteobacteria</taxon>
        <taxon>Alteromonadales</taxon>
        <taxon>Idiomarinaceae</taxon>
        <taxon>Idiomarina</taxon>
    </lineage>
</organism>
<dbReference type="Gene3D" id="1.10.12.10">
    <property type="entry name" value="Lyase 2-enoyl-coa Hydratase, Chain A, domain 2"/>
    <property type="match status" value="1"/>
</dbReference>
<evidence type="ECO:0000313" key="5">
    <source>
        <dbReference type="EMBL" id="EKE82857.1"/>
    </source>
</evidence>
<dbReference type="InterPro" id="IPR014748">
    <property type="entry name" value="Enoyl-CoA_hydra_C"/>
</dbReference>
<evidence type="ECO:0000256" key="3">
    <source>
        <dbReference type="ARBA" id="ARBA00023140"/>
    </source>
</evidence>
<evidence type="ECO:0000256" key="4">
    <source>
        <dbReference type="ARBA" id="ARBA00023235"/>
    </source>
</evidence>
<comment type="caution">
    <text evidence="5">The sequence shown here is derived from an EMBL/GenBank/DDBJ whole genome shotgun (WGS) entry which is preliminary data.</text>
</comment>
<name>K2K8D9_9GAMM</name>
<dbReference type="PANTHER" id="PTHR43684:SF1">
    <property type="entry name" value="ENOYL-COA DELTA ISOMERASE 2"/>
    <property type="match status" value="1"/>
</dbReference>
<dbReference type="GO" id="GO:0004165">
    <property type="term" value="F:delta(3)-delta(2)-enoyl-CoA isomerase activity"/>
    <property type="evidence" value="ECO:0007669"/>
    <property type="project" value="UniProtKB-ARBA"/>
</dbReference>
<dbReference type="Proteomes" id="UP000014115">
    <property type="component" value="Unassembled WGS sequence"/>
</dbReference>
<dbReference type="InterPro" id="IPR051053">
    <property type="entry name" value="ECH/Chromodomain_protein"/>
</dbReference>
<dbReference type="CDD" id="cd06558">
    <property type="entry name" value="crotonase-like"/>
    <property type="match status" value="1"/>
</dbReference>
<dbReference type="Gene3D" id="3.90.226.10">
    <property type="entry name" value="2-enoyl-CoA Hydratase, Chain A, domain 1"/>
    <property type="match status" value="1"/>
</dbReference>
<dbReference type="EMBL" id="AMRG01000011">
    <property type="protein sequence ID" value="EKE82857.1"/>
    <property type="molecule type" value="Genomic_DNA"/>
</dbReference>
<dbReference type="Pfam" id="PF00378">
    <property type="entry name" value="ECH_1"/>
    <property type="match status" value="1"/>
</dbReference>
<dbReference type="RefSeq" id="WP_008489219.1">
    <property type="nucleotide sequence ID" value="NZ_AMRG01000011.1"/>
</dbReference>
<keyword evidence="6" id="KW-1185">Reference proteome</keyword>
<dbReference type="OrthoDB" id="9797151at2"/>
<dbReference type="STRING" id="740709.A10D4_09639"/>
<dbReference type="AlphaFoldDB" id="K2K8D9"/>
<evidence type="ECO:0000313" key="6">
    <source>
        <dbReference type="Proteomes" id="UP000014115"/>
    </source>
</evidence>
<dbReference type="InterPro" id="IPR029045">
    <property type="entry name" value="ClpP/crotonase-like_dom_sf"/>
</dbReference>
<evidence type="ECO:0000256" key="1">
    <source>
        <dbReference type="ARBA" id="ARBA00004275"/>
    </source>
</evidence>
<dbReference type="eggNOG" id="COG1024">
    <property type="taxonomic scope" value="Bacteria"/>
</dbReference>
<comment type="similarity">
    <text evidence="2">Belongs to the enoyl-CoA hydratase/isomerase family.</text>
</comment>
<protein>
    <submittedName>
        <fullName evidence="5">Enoyl-CoA hydratase</fullName>
    </submittedName>
</protein>
<proteinExistence type="inferred from homology"/>
<accession>K2K8D9</accession>
<dbReference type="SUPFAM" id="SSF52096">
    <property type="entry name" value="ClpP/crotonase"/>
    <property type="match status" value="1"/>
</dbReference>
<dbReference type="PATRIC" id="fig|740709.3.peg.1953"/>
<sequence length="247" mass="26695">MSDAILVHRQDAIVHITFNRPEKKNAFTQAMYQRFNQALRDADADSEVAAVFLHGSGDSFSAGNDLHDFLQLGEVNLDSPAFQLLQTLTEISVPLVAGVNGLAIGIGTTLLLHCDLVYASDKALFCLPFVHLGLVPEAGSSQLLPQLCGRQRAAELLLLGDTFSAEKAASIGLVNDVVGAEQLADKLNEVAEQLSRRPRQALRQSKQLLQMPAESVADRIRREGQIFVKALNSDAAKAAIAAKLKKK</sequence>